<keyword evidence="3" id="KW-1185">Reference proteome</keyword>
<organism evidence="2">
    <name type="scientific">Strongyloides ratti</name>
    <name type="common">Parasitic roundworm</name>
    <dbReference type="NCBI Taxonomy" id="34506"/>
    <lineage>
        <taxon>Eukaryota</taxon>
        <taxon>Metazoa</taxon>
        <taxon>Ecdysozoa</taxon>
        <taxon>Nematoda</taxon>
        <taxon>Chromadorea</taxon>
        <taxon>Rhabditida</taxon>
        <taxon>Tylenchina</taxon>
        <taxon>Panagrolaimomorpha</taxon>
        <taxon>Strongyloidoidea</taxon>
        <taxon>Strongyloididae</taxon>
        <taxon>Strongyloides</taxon>
    </lineage>
</organism>
<reference evidence="4" key="2">
    <citation type="submission" date="2020-12" db="UniProtKB">
        <authorList>
            <consortium name="WormBaseParasite"/>
        </authorList>
    </citation>
    <scope>IDENTIFICATION</scope>
</reference>
<dbReference type="InterPro" id="IPR008917">
    <property type="entry name" value="TF_DNA-bd_sf"/>
</dbReference>
<dbReference type="WormBase" id="SRAE_2000296700">
    <property type="protein sequence ID" value="SRP05176"/>
    <property type="gene ID" value="WBGene00263186"/>
</dbReference>
<dbReference type="WBParaSite" id="SRAE_2000296700.1">
    <property type="protein sequence ID" value="SRAE_2000296700.1"/>
    <property type="gene ID" value="WBGene00263186"/>
</dbReference>
<dbReference type="CTD" id="36380679"/>
<evidence type="ECO:0000313" key="4">
    <source>
        <dbReference type="WBParaSite" id="SRAE_2000296700.1"/>
    </source>
</evidence>
<feature type="region of interest" description="Disordered" evidence="1">
    <location>
        <begin position="135"/>
        <end position="178"/>
    </location>
</feature>
<evidence type="ECO:0000313" key="3">
    <source>
        <dbReference type="Proteomes" id="UP000035682"/>
    </source>
</evidence>
<gene>
    <name evidence="2 4 5" type="ORF">SRAE_2000296700</name>
</gene>
<proteinExistence type="predicted"/>
<feature type="region of interest" description="Disordered" evidence="1">
    <location>
        <begin position="76"/>
        <end position="95"/>
    </location>
</feature>
<evidence type="ECO:0000256" key="1">
    <source>
        <dbReference type="SAM" id="MobiDB-lite"/>
    </source>
</evidence>
<dbReference type="GeneID" id="36380679"/>
<dbReference type="SUPFAM" id="SSF47454">
    <property type="entry name" value="A DNA-binding domain in eukaryotic transcription factors"/>
    <property type="match status" value="1"/>
</dbReference>
<reference evidence="2 3" key="1">
    <citation type="submission" date="2014-09" db="EMBL/GenBank/DDBJ databases">
        <authorList>
            <person name="Martin A.A."/>
        </authorList>
    </citation>
    <scope>NUCLEOTIDE SEQUENCE</scope>
    <source>
        <strain evidence="3">ED321</strain>
        <strain evidence="2">ED321 Heterogonic</strain>
    </source>
</reference>
<dbReference type="RefSeq" id="XP_024507509.1">
    <property type="nucleotide sequence ID" value="XM_024654104.1"/>
</dbReference>
<dbReference type="STRING" id="34506.A0A090MZ48"/>
<dbReference type="GO" id="GO:0006355">
    <property type="term" value="P:regulation of DNA-templated transcription"/>
    <property type="evidence" value="ECO:0007669"/>
    <property type="project" value="InterPro"/>
</dbReference>
<feature type="compositionally biased region" description="Polar residues" evidence="1">
    <location>
        <begin position="147"/>
        <end position="156"/>
    </location>
</feature>
<sequence length="238" mass="27627">MLPRSPHDMYDDYLLPDINGHYYSSYHSTAGMDQYMGQQSHDDGSRLYSDFDNIFTSSEYYRYQDHSGGQLNVQIKEEPTDDNPSARHPNYPDSYGPDLRHELLAPDLPTHNNNRMLLEEPDDIKEEVLGQAYSVPSHIPSREKSSIYRSVSSSPDFSGKKKQPRRKNNKDIELARNNNIPATPTQIAEFTYEQLKSFIAKYQFSDEQILLIKAIRRRGRNKKSVALYRQKKGSQIRF</sequence>
<dbReference type="EMBL" id="LN609529">
    <property type="protein sequence ID" value="CEF68309.1"/>
    <property type="molecule type" value="Genomic_DNA"/>
</dbReference>
<dbReference type="OrthoDB" id="7458135at2759"/>
<dbReference type="Proteomes" id="UP000035682">
    <property type="component" value="Unplaced"/>
</dbReference>
<evidence type="ECO:0000313" key="2">
    <source>
        <dbReference type="EMBL" id="CEF68309.1"/>
    </source>
</evidence>
<protein>
    <submittedName>
        <fullName evidence="2 4">Transcription factor, Skn-1-like, DNA-binding domain-containing protein</fullName>
    </submittedName>
</protein>
<dbReference type="Gene3D" id="1.10.880.10">
    <property type="entry name" value="Transcription factor, Skn-1-like, DNA-binding domain"/>
    <property type="match status" value="1"/>
</dbReference>
<dbReference type="AlphaFoldDB" id="A0A090MZ48"/>
<accession>A0A090MZ48</accession>
<evidence type="ECO:0000313" key="5">
    <source>
        <dbReference type="WormBase" id="SRAE_2000296700"/>
    </source>
</evidence>
<name>A0A090MZ48_STRRB</name>
<dbReference type="GO" id="GO:0003677">
    <property type="term" value="F:DNA binding"/>
    <property type="evidence" value="ECO:0007669"/>
    <property type="project" value="UniProtKB-KW"/>
</dbReference>
<keyword evidence="2" id="KW-0238">DNA-binding</keyword>